<evidence type="ECO:0000313" key="2">
    <source>
        <dbReference type="EMBL" id="CAD9662435.1"/>
    </source>
</evidence>
<organism evidence="2">
    <name type="scientific">Rhizochromulina marina</name>
    <dbReference type="NCBI Taxonomy" id="1034831"/>
    <lineage>
        <taxon>Eukaryota</taxon>
        <taxon>Sar</taxon>
        <taxon>Stramenopiles</taxon>
        <taxon>Ochrophyta</taxon>
        <taxon>Dictyochophyceae</taxon>
        <taxon>Rhizochromulinales</taxon>
        <taxon>Rhizochromulina</taxon>
    </lineage>
</organism>
<protein>
    <submittedName>
        <fullName evidence="2">Uncharacterized protein</fullName>
    </submittedName>
</protein>
<proteinExistence type="predicted"/>
<dbReference type="EMBL" id="HBHJ01002185">
    <property type="protein sequence ID" value="CAD9662435.1"/>
    <property type="molecule type" value="Transcribed_RNA"/>
</dbReference>
<dbReference type="AlphaFoldDB" id="A0A7S2W1T2"/>
<sequence>MFCCCADRAPEDQPPELGCMTPQVSQTQSPSGANGTQHSASMAHIPMNSRESAAQLSPGAPGPPSPGRGASADPAAPGGRPAKNRKKPFTRRALEVCEQLLEVMVLIRGLY</sequence>
<gene>
    <name evidence="2" type="ORF">RMAR1173_LOCUS1378</name>
</gene>
<evidence type="ECO:0000256" key="1">
    <source>
        <dbReference type="SAM" id="MobiDB-lite"/>
    </source>
</evidence>
<name>A0A7S2W1T2_9STRA</name>
<feature type="region of interest" description="Disordered" evidence="1">
    <location>
        <begin position="1"/>
        <end position="91"/>
    </location>
</feature>
<feature type="compositionally biased region" description="Low complexity" evidence="1">
    <location>
        <begin position="67"/>
        <end position="81"/>
    </location>
</feature>
<feature type="compositionally biased region" description="Polar residues" evidence="1">
    <location>
        <begin position="22"/>
        <end position="40"/>
    </location>
</feature>
<accession>A0A7S2W1T2</accession>
<reference evidence="2" key="1">
    <citation type="submission" date="2021-01" db="EMBL/GenBank/DDBJ databases">
        <authorList>
            <person name="Corre E."/>
            <person name="Pelletier E."/>
            <person name="Niang G."/>
            <person name="Scheremetjew M."/>
            <person name="Finn R."/>
            <person name="Kale V."/>
            <person name="Holt S."/>
            <person name="Cochrane G."/>
            <person name="Meng A."/>
            <person name="Brown T."/>
            <person name="Cohen L."/>
        </authorList>
    </citation>
    <scope>NUCLEOTIDE SEQUENCE</scope>
    <source>
        <strain evidence="2">CCMP1243</strain>
    </source>
</reference>